<name>A0AAE1GM86_PETCI</name>
<accession>A0AAE1GM86</accession>
<dbReference type="SMART" id="SM00595">
    <property type="entry name" value="MADF"/>
    <property type="match status" value="1"/>
</dbReference>
<comment type="caution">
    <text evidence="3">The sequence shown here is derived from an EMBL/GenBank/DDBJ whole genome shotgun (WGS) entry which is preliminary data.</text>
</comment>
<dbReference type="EMBL" id="JAWQEG010000107">
    <property type="protein sequence ID" value="KAK3894485.1"/>
    <property type="molecule type" value="Genomic_DNA"/>
</dbReference>
<dbReference type="PANTHER" id="PTHR21505:SF12">
    <property type="entry name" value="MADF DOMAIN-CONTAINING PROTEIN-RELATED"/>
    <property type="match status" value="1"/>
</dbReference>
<dbReference type="Pfam" id="PF10545">
    <property type="entry name" value="MADF_DNA_bdg"/>
    <property type="match status" value="1"/>
</dbReference>
<evidence type="ECO:0000256" key="1">
    <source>
        <dbReference type="SAM" id="MobiDB-lite"/>
    </source>
</evidence>
<feature type="region of interest" description="Disordered" evidence="1">
    <location>
        <begin position="14"/>
        <end position="39"/>
    </location>
</feature>
<reference evidence="3" key="1">
    <citation type="submission" date="2023-10" db="EMBL/GenBank/DDBJ databases">
        <title>Genome assemblies of two species of porcelain crab, Petrolisthes cinctipes and Petrolisthes manimaculis (Anomura: Porcellanidae).</title>
        <authorList>
            <person name="Angst P."/>
        </authorList>
    </citation>
    <scope>NUCLEOTIDE SEQUENCE</scope>
    <source>
        <strain evidence="3">PB745_01</strain>
        <tissue evidence="3">Gill</tissue>
    </source>
</reference>
<evidence type="ECO:0000259" key="2">
    <source>
        <dbReference type="PROSITE" id="PS51029"/>
    </source>
</evidence>
<organism evidence="3 4">
    <name type="scientific">Petrolisthes cinctipes</name>
    <name type="common">Flat porcelain crab</name>
    <dbReference type="NCBI Taxonomy" id="88211"/>
    <lineage>
        <taxon>Eukaryota</taxon>
        <taxon>Metazoa</taxon>
        <taxon>Ecdysozoa</taxon>
        <taxon>Arthropoda</taxon>
        <taxon>Crustacea</taxon>
        <taxon>Multicrustacea</taxon>
        <taxon>Malacostraca</taxon>
        <taxon>Eumalacostraca</taxon>
        <taxon>Eucarida</taxon>
        <taxon>Decapoda</taxon>
        <taxon>Pleocyemata</taxon>
        <taxon>Anomura</taxon>
        <taxon>Galatheoidea</taxon>
        <taxon>Porcellanidae</taxon>
        <taxon>Petrolisthes</taxon>
    </lineage>
</organism>
<dbReference type="InterPro" id="IPR006578">
    <property type="entry name" value="MADF-dom"/>
</dbReference>
<feature type="region of interest" description="Disordered" evidence="1">
    <location>
        <begin position="178"/>
        <end position="219"/>
    </location>
</feature>
<sequence>MMGRPDLICQLNDASSFKEGGRPPRSAPMAQSPPPAKPIEWTRTNTIHFIELLKEHPSVWNIKCKQYKMRNIRSASLEAIKAELSSFCNCTLRTEDITKKLHTLKTQFHWEISAMKASEKSGAGTEDLYTPKLWCFDELRFLADGEARASTDNLPQNEEENTTAQIDEVVTQPGIWDAVDESSNIPPPSPTPSLTSASSVAPSPLPSCSSGGTSKKGKQMEEIDNVMGLAFSKLSSLPCPNNHEPLLDISKFVDTELKNMNELQQKLAKKTYMRCSSHG</sequence>
<gene>
    <name evidence="3" type="ORF">Pcinc_001741</name>
</gene>
<feature type="domain" description="MADF" evidence="2">
    <location>
        <begin position="48"/>
        <end position="147"/>
    </location>
</feature>
<proteinExistence type="predicted"/>
<dbReference type="Proteomes" id="UP001286313">
    <property type="component" value="Unassembled WGS sequence"/>
</dbReference>
<evidence type="ECO:0000313" key="4">
    <source>
        <dbReference type="Proteomes" id="UP001286313"/>
    </source>
</evidence>
<evidence type="ECO:0000313" key="3">
    <source>
        <dbReference type="EMBL" id="KAK3894485.1"/>
    </source>
</evidence>
<dbReference type="PROSITE" id="PS51029">
    <property type="entry name" value="MADF"/>
    <property type="match status" value="1"/>
</dbReference>
<dbReference type="AlphaFoldDB" id="A0AAE1GM86"/>
<protein>
    <recommendedName>
        <fullName evidence="2">MADF domain-containing protein</fullName>
    </recommendedName>
</protein>
<feature type="compositionally biased region" description="Low complexity" evidence="1">
    <location>
        <begin position="192"/>
        <end position="213"/>
    </location>
</feature>
<keyword evidence="4" id="KW-1185">Reference proteome</keyword>
<dbReference type="PANTHER" id="PTHR21505">
    <property type="entry name" value="MADF DOMAIN-CONTAINING PROTEIN-RELATED"/>
    <property type="match status" value="1"/>
</dbReference>